<dbReference type="Pfam" id="PF06722">
    <property type="entry name" value="EryCIII-like_C"/>
    <property type="match status" value="1"/>
</dbReference>
<reference evidence="3" key="2">
    <citation type="submission" date="2020-09" db="EMBL/GenBank/DDBJ databases">
        <authorList>
            <person name="Sun Q."/>
            <person name="Ohkuma M."/>
        </authorList>
    </citation>
    <scope>NUCLEOTIDE SEQUENCE</scope>
    <source>
        <strain evidence="3">JCM 4490</strain>
    </source>
</reference>
<dbReference type="CDD" id="cd03784">
    <property type="entry name" value="GT1_Gtf-like"/>
    <property type="match status" value="1"/>
</dbReference>
<dbReference type="RefSeq" id="WP_190018209.1">
    <property type="nucleotide sequence ID" value="NZ_BMUE01000015.1"/>
</dbReference>
<proteinExistence type="predicted"/>
<keyword evidence="4" id="KW-1185">Reference proteome</keyword>
<evidence type="ECO:0000313" key="3">
    <source>
        <dbReference type="EMBL" id="GGW71995.1"/>
    </source>
</evidence>
<dbReference type="PANTHER" id="PTHR48050">
    <property type="entry name" value="STEROL 3-BETA-GLUCOSYLTRANSFERASE"/>
    <property type="match status" value="1"/>
</dbReference>
<gene>
    <name evidence="3" type="ORF">GCM10010503_56740</name>
</gene>
<accession>A0A918MUL4</accession>
<dbReference type="EMBL" id="BMUE01000015">
    <property type="protein sequence ID" value="GGW71995.1"/>
    <property type="molecule type" value="Genomic_DNA"/>
</dbReference>
<name>A0A918MUL4_9ACTN</name>
<dbReference type="GO" id="GO:0016758">
    <property type="term" value="F:hexosyltransferase activity"/>
    <property type="evidence" value="ECO:0007669"/>
    <property type="project" value="UniProtKB-ARBA"/>
</dbReference>
<dbReference type="InterPro" id="IPR010610">
    <property type="entry name" value="EryCIII-like_C"/>
</dbReference>
<protein>
    <submittedName>
        <fullName evidence="3">Glycosyl transferase</fullName>
    </submittedName>
</protein>
<dbReference type="Gene3D" id="3.40.50.2000">
    <property type="entry name" value="Glycogen Phosphorylase B"/>
    <property type="match status" value="2"/>
</dbReference>
<dbReference type="PANTHER" id="PTHR48050:SF13">
    <property type="entry name" value="STEROL 3-BETA-GLUCOSYLTRANSFERASE UGT80A2"/>
    <property type="match status" value="1"/>
</dbReference>
<evidence type="ECO:0000313" key="4">
    <source>
        <dbReference type="Proteomes" id="UP000620224"/>
    </source>
</evidence>
<dbReference type="Proteomes" id="UP000620224">
    <property type="component" value="Unassembled WGS sequence"/>
</dbReference>
<sequence>MSRFLFYTAPGSGHVYPLIPTLHELRRRGHDAVVCAEEPLLDTLRQQGFTARPIAPQIEAREDDTWKARTPIGALRRSVAMYVDRARYEVSDIREAVAEVRPDAIALDNNCWGAAAAAQASGLPWAQLATFLLPLTTRDAPPFGLGLKPAAGWPGRLRDELLRQGAVPLFDIALPPVNRLRRSLGLPKVKHVPDLYMTAPLVLSYTAEPLEYPRTQLPPSVRMVGPSSWDTAQDEEEPAWLAAIERPIVLVTVSTVFQDDSKLIRAALDALADEPYEVVVTTASVDPDSFRAPANAHLMRYVPHSMVLRRAAAVVCHGGMGITQKSLLAGVPVCVVPFGRDQLEVARRVELSGAGTRLLPGRLTPERLRRAVRAAVAKKPQAEHVAARLRGAGGAVAAAAELEKLLDAGNVVNLGSPGRRR</sequence>
<evidence type="ECO:0000256" key="1">
    <source>
        <dbReference type="ARBA" id="ARBA00022679"/>
    </source>
</evidence>
<reference evidence="3" key="1">
    <citation type="journal article" date="2014" name="Int. J. Syst. Evol. Microbiol.">
        <title>Complete genome sequence of Corynebacterium casei LMG S-19264T (=DSM 44701T), isolated from a smear-ripened cheese.</title>
        <authorList>
            <consortium name="US DOE Joint Genome Institute (JGI-PGF)"/>
            <person name="Walter F."/>
            <person name="Albersmeier A."/>
            <person name="Kalinowski J."/>
            <person name="Ruckert C."/>
        </authorList>
    </citation>
    <scope>NUCLEOTIDE SEQUENCE</scope>
    <source>
        <strain evidence="3">JCM 4490</strain>
    </source>
</reference>
<comment type="caution">
    <text evidence="3">The sequence shown here is derived from an EMBL/GenBank/DDBJ whole genome shotgun (WGS) entry which is preliminary data.</text>
</comment>
<dbReference type="InterPro" id="IPR002213">
    <property type="entry name" value="UDP_glucos_trans"/>
</dbReference>
<dbReference type="GO" id="GO:0008194">
    <property type="term" value="F:UDP-glycosyltransferase activity"/>
    <property type="evidence" value="ECO:0007669"/>
    <property type="project" value="InterPro"/>
</dbReference>
<dbReference type="SUPFAM" id="SSF53756">
    <property type="entry name" value="UDP-Glycosyltransferase/glycogen phosphorylase"/>
    <property type="match status" value="1"/>
</dbReference>
<organism evidence="3 4">
    <name type="scientific">Streptomyces lucensis JCM 4490</name>
    <dbReference type="NCBI Taxonomy" id="1306176"/>
    <lineage>
        <taxon>Bacteria</taxon>
        <taxon>Bacillati</taxon>
        <taxon>Actinomycetota</taxon>
        <taxon>Actinomycetes</taxon>
        <taxon>Kitasatosporales</taxon>
        <taxon>Streptomycetaceae</taxon>
        <taxon>Streptomyces</taxon>
    </lineage>
</organism>
<dbReference type="AlphaFoldDB" id="A0A918MUL4"/>
<dbReference type="GO" id="GO:0017000">
    <property type="term" value="P:antibiotic biosynthetic process"/>
    <property type="evidence" value="ECO:0007669"/>
    <property type="project" value="UniProtKB-ARBA"/>
</dbReference>
<feature type="domain" description="Erythromycin biosynthesis protein CIII-like C-terminal" evidence="2">
    <location>
        <begin position="267"/>
        <end position="392"/>
    </location>
</feature>
<keyword evidence="1 3" id="KW-0808">Transferase</keyword>
<dbReference type="InterPro" id="IPR050426">
    <property type="entry name" value="Glycosyltransferase_28"/>
</dbReference>
<evidence type="ECO:0000259" key="2">
    <source>
        <dbReference type="Pfam" id="PF06722"/>
    </source>
</evidence>